<dbReference type="PANTHER" id="PTHR11955">
    <property type="entry name" value="FATTY ACID BINDING PROTEIN"/>
    <property type="match status" value="1"/>
</dbReference>
<organism evidence="2 3">
    <name type="scientific">Tenebrio molitor</name>
    <name type="common">Yellow mealworm beetle</name>
    <dbReference type="NCBI Taxonomy" id="7067"/>
    <lineage>
        <taxon>Eukaryota</taxon>
        <taxon>Metazoa</taxon>
        <taxon>Ecdysozoa</taxon>
        <taxon>Arthropoda</taxon>
        <taxon>Hexapoda</taxon>
        <taxon>Insecta</taxon>
        <taxon>Pterygota</taxon>
        <taxon>Neoptera</taxon>
        <taxon>Endopterygota</taxon>
        <taxon>Coleoptera</taxon>
        <taxon>Polyphaga</taxon>
        <taxon>Cucujiformia</taxon>
        <taxon>Tenebrionidae</taxon>
        <taxon>Tenebrio</taxon>
    </lineage>
</organism>
<dbReference type="SUPFAM" id="SSF50814">
    <property type="entry name" value="Lipocalins"/>
    <property type="match status" value="1"/>
</dbReference>
<comment type="similarity">
    <text evidence="1">Belongs to the calycin superfamily. Fatty-acid binding protein (FABP) family.</text>
</comment>
<dbReference type="InterPro" id="IPR031259">
    <property type="entry name" value="ILBP"/>
</dbReference>
<reference evidence="2" key="2">
    <citation type="submission" date="2021-08" db="EMBL/GenBank/DDBJ databases">
        <authorList>
            <person name="Eriksson T."/>
        </authorList>
    </citation>
    <scope>NUCLEOTIDE SEQUENCE</scope>
    <source>
        <strain evidence="2">Stoneville</strain>
        <tissue evidence="2">Whole head</tissue>
    </source>
</reference>
<dbReference type="AlphaFoldDB" id="A0A8J6HNA1"/>
<proteinExistence type="inferred from homology"/>
<comment type="caution">
    <text evidence="2">The sequence shown here is derived from an EMBL/GenBank/DDBJ whole genome shotgun (WGS) entry which is preliminary data.</text>
</comment>
<evidence type="ECO:0000256" key="1">
    <source>
        <dbReference type="ARBA" id="ARBA00008390"/>
    </source>
</evidence>
<sequence length="133" mass="14473">MVQIQGKYQLVKNENFVEYLATLGIPEDKAKAADTLKPKLEVVVDGNKISLNSDSGVENASSTFILGQEVDEPMPNNIILKSTAQLNGDTLTVNSKTPTGKAGSRVYKFSDTELVVTLTSDKGPQGKRIYKRI</sequence>
<accession>A0A8J6HNA1</accession>
<evidence type="ECO:0000313" key="2">
    <source>
        <dbReference type="EMBL" id="KAH0818401.1"/>
    </source>
</evidence>
<keyword evidence="3" id="KW-1185">Reference proteome</keyword>
<reference evidence="2" key="1">
    <citation type="journal article" date="2020" name="J Insects Food Feed">
        <title>The yellow mealworm (Tenebrio molitor) genome: a resource for the emerging insects as food and feed industry.</title>
        <authorList>
            <person name="Eriksson T."/>
            <person name="Andere A."/>
            <person name="Kelstrup H."/>
            <person name="Emery V."/>
            <person name="Picard C."/>
        </authorList>
    </citation>
    <scope>NUCLEOTIDE SEQUENCE</scope>
    <source>
        <strain evidence="2">Stoneville</strain>
        <tissue evidence="2">Whole head</tissue>
    </source>
</reference>
<dbReference type="Proteomes" id="UP000719412">
    <property type="component" value="Unassembled WGS sequence"/>
</dbReference>
<evidence type="ECO:0000313" key="3">
    <source>
        <dbReference type="Proteomes" id="UP000719412"/>
    </source>
</evidence>
<name>A0A8J6HNA1_TENMO</name>
<dbReference type="Pfam" id="PF14651">
    <property type="entry name" value="Lipocalin_7"/>
    <property type="match status" value="1"/>
</dbReference>
<dbReference type="EMBL" id="JABDTM020017765">
    <property type="protein sequence ID" value="KAH0818401.1"/>
    <property type="molecule type" value="Genomic_DNA"/>
</dbReference>
<dbReference type="GO" id="GO:0008289">
    <property type="term" value="F:lipid binding"/>
    <property type="evidence" value="ECO:0007669"/>
    <property type="project" value="InterPro"/>
</dbReference>
<protein>
    <submittedName>
        <fullName evidence="2">Uncharacterized protein</fullName>
    </submittedName>
</protein>
<dbReference type="Gene3D" id="2.40.128.20">
    <property type="match status" value="1"/>
</dbReference>
<dbReference type="InterPro" id="IPR012674">
    <property type="entry name" value="Calycin"/>
</dbReference>
<dbReference type="CDD" id="cd19448">
    <property type="entry name" value="FABP_pancrustacea"/>
    <property type="match status" value="1"/>
</dbReference>
<gene>
    <name evidence="2" type="ORF">GEV33_004390</name>
</gene>